<comment type="caution">
    <text evidence="5">The sequence shown here is derived from an EMBL/GenBank/DDBJ whole genome shotgun (WGS) entry which is preliminary data.</text>
</comment>
<protein>
    <submittedName>
        <fullName evidence="5">TRAP transporter substrate-binding protein</fullName>
    </submittedName>
</protein>
<evidence type="ECO:0000256" key="3">
    <source>
        <dbReference type="ARBA" id="ARBA00022729"/>
    </source>
</evidence>
<dbReference type="EMBL" id="BAABKI010000024">
    <property type="protein sequence ID" value="GAA5176897.1"/>
    <property type="molecule type" value="Genomic_DNA"/>
</dbReference>
<dbReference type="PANTHER" id="PTHR33376">
    <property type="match status" value="1"/>
</dbReference>
<dbReference type="CDD" id="cd13603">
    <property type="entry name" value="PBP2_TRAP_Siap_TeaA_like"/>
    <property type="match status" value="1"/>
</dbReference>
<organism evidence="5 6">
    <name type="scientific">Modicisalibacter zincidurans</name>
    <dbReference type="NCBI Taxonomy" id="1178777"/>
    <lineage>
        <taxon>Bacteria</taxon>
        <taxon>Pseudomonadati</taxon>
        <taxon>Pseudomonadota</taxon>
        <taxon>Gammaproteobacteria</taxon>
        <taxon>Oceanospirillales</taxon>
        <taxon>Halomonadaceae</taxon>
        <taxon>Modicisalibacter</taxon>
    </lineage>
</organism>
<dbReference type="InterPro" id="IPR004682">
    <property type="entry name" value="TRAP_DctP"/>
</dbReference>
<evidence type="ECO:0000313" key="6">
    <source>
        <dbReference type="Proteomes" id="UP001500074"/>
    </source>
</evidence>
<feature type="chain" id="PRO_5045355388" evidence="4">
    <location>
        <begin position="28"/>
        <end position="333"/>
    </location>
</feature>
<dbReference type="PIRSF" id="PIRSF006470">
    <property type="entry name" value="DctB"/>
    <property type="match status" value="1"/>
</dbReference>
<sequence length="333" mass="36904">MTTTTTRFTRYCSALLMAMGLSTPLLASAETLRFGGNFTGDHSSSRAMEIFQEQLAERTDGELTAQLFPNMQLGGASENVDQVSSGAIMGTWIGVSYLSRIVPELEALSLPFVFDNREEAFALIDGEIGDLLDEKLAAAGFTALGYMELGFRNVTNDVRPLETIEDFQNLKIRLQPNQTHIDTFRALGANPVSMDIKEVYGALQQGVLDGQENPYSIISTKRFDEVQQYLSDTRHFYDYIVVVANRDKFEALSESQQQAVQAAMDEAVAWQRQTAAEEDAAARETLIERGMQFTPINDETRSALREASQGVVDDLRDKIGADIVDRVLEELAS</sequence>
<evidence type="ECO:0000256" key="2">
    <source>
        <dbReference type="ARBA" id="ARBA00022448"/>
    </source>
</evidence>
<keyword evidence="3 4" id="KW-0732">Signal</keyword>
<comment type="similarity">
    <text evidence="1">Belongs to the bacterial solute-binding protein 7 family.</text>
</comment>
<evidence type="ECO:0000256" key="4">
    <source>
        <dbReference type="SAM" id="SignalP"/>
    </source>
</evidence>
<accession>A0ABP9RGV1</accession>
<name>A0ABP9RGV1_9GAMM</name>
<dbReference type="PANTHER" id="PTHR33376:SF7">
    <property type="entry name" value="C4-DICARBOXYLATE-BINDING PROTEIN DCTB"/>
    <property type="match status" value="1"/>
</dbReference>
<dbReference type="RefSeq" id="WP_035575401.1">
    <property type="nucleotide sequence ID" value="NZ_BAABKI010000024.1"/>
</dbReference>
<dbReference type="NCBIfam" id="TIGR00787">
    <property type="entry name" value="dctP"/>
    <property type="match status" value="1"/>
</dbReference>
<keyword evidence="6" id="KW-1185">Reference proteome</keyword>
<keyword evidence="2" id="KW-0813">Transport</keyword>
<evidence type="ECO:0000313" key="5">
    <source>
        <dbReference type="EMBL" id="GAA5176897.1"/>
    </source>
</evidence>
<dbReference type="Gene3D" id="3.40.190.170">
    <property type="entry name" value="Bacterial extracellular solute-binding protein, family 7"/>
    <property type="match status" value="1"/>
</dbReference>
<feature type="signal peptide" evidence="4">
    <location>
        <begin position="1"/>
        <end position="27"/>
    </location>
</feature>
<dbReference type="InterPro" id="IPR038404">
    <property type="entry name" value="TRAP_DctP_sf"/>
</dbReference>
<proteinExistence type="inferred from homology"/>
<dbReference type="Proteomes" id="UP001500074">
    <property type="component" value="Unassembled WGS sequence"/>
</dbReference>
<evidence type="ECO:0000256" key="1">
    <source>
        <dbReference type="ARBA" id="ARBA00009023"/>
    </source>
</evidence>
<dbReference type="Pfam" id="PF03480">
    <property type="entry name" value="DctP"/>
    <property type="match status" value="1"/>
</dbReference>
<reference evidence="6" key="1">
    <citation type="journal article" date="2019" name="Int. J. Syst. Evol. Microbiol.">
        <title>The Global Catalogue of Microorganisms (GCM) 10K type strain sequencing project: providing services to taxonomists for standard genome sequencing and annotation.</title>
        <authorList>
            <consortium name="The Broad Institute Genomics Platform"/>
            <consortium name="The Broad Institute Genome Sequencing Center for Infectious Disease"/>
            <person name="Wu L."/>
            <person name="Ma J."/>
        </authorList>
    </citation>
    <scope>NUCLEOTIDE SEQUENCE [LARGE SCALE GENOMIC DNA]</scope>
    <source>
        <strain evidence="6">JCM 18472</strain>
    </source>
</reference>
<dbReference type="NCBIfam" id="NF037995">
    <property type="entry name" value="TRAP_S1"/>
    <property type="match status" value="1"/>
</dbReference>
<gene>
    <name evidence="5" type="ORF">GCM10023342_23550</name>
</gene>
<dbReference type="InterPro" id="IPR018389">
    <property type="entry name" value="DctP_fam"/>
</dbReference>